<dbReference type="Pfam" id="PF00149">
    <property type="entry name" value="Metallophos"/>
    <property type="match status" value="1"/>
</dbReference>
<dbReference type="InterPro" id="IPR029052">
    <property type="entry name" value="Metallo-depent_PP-like"/>
</dbReference>
<dbReference type="Gene3D" id="3.60.21.10">
    <property type="match status" value="1"/>
</dbReference>
<reference evidence="4" key="1">
    <citation type="submission" date="2023-06" db="EMBL/GenBank/DDBJ databases">
        <title>Genomic analysis of the entomopathogenic nematode Steinernema hermaphroditum.</title>
        <authorList>
            <person name="Schwarz E.M."/>
            <person name="Heppert J.K."/>
            <person name="Baniya A."/>
            <person name="Schwartz H.T."/>
            <person name="Tan C.-H."/>
            <person name="Antoshechkin I."/>
            <person name="Sternberg P.W."/>
            <person name="Goodrich-Blair H."/>
            <person name="Dillman A.R."/>
        </authorList>
    </citation>
    <scope>NUCLEOTIDE SEQUENCE</scope>
    <source>
        <strain evidence="4">PS9179</strain>
        <tissue evidence="4">Whole animal</tissue>
    </source>
</reference>
<dbReference type="InterPro" id="IPR004843">
    <property type="entry name" value="Calcineurin-like_PHP"/>
</dbReference>
<evidence type="ECO:0000259" key="3">
    <source>
        <dbReference type="PROSITE" id="PS00125"/>
    </source>
</evidence>
<evidence type="ECO:0000313" key="5">
    <source>
        <dbReference type="Proteomes" id="UP001175271"/>
    </source>
</evidence>
<dbReference type="PROSITE" id="PS00125">
    <property type="entry name" value="SER_THR_PHOSPHATASE"/>
    <property type="match status" value="1"/>
</dbReference>
<dbReference type="GO" id="GO:0005737">
    <property type="term" value="C:cytoplasm"/>
    <property type="evidence" value="ECO:0007669"/>
    <property type="project" value="TreeGrafter"/>
</dbReference>
<feature type="region of interest" description="Disordered" evidence="2">
    <location>
        <begin position="338"/>
        <end position="366"/>
    </location>
</feature>
<protein>
    <recommendedName>
        <fullName evidence="1">Serine/threonine-protein phosphatase</fullName>
        <ecNumber evidence="1">3.1.3.16</ecNumber>
    </recommendedName>
</protein>
<keyword evidence="1" id="KW-0378">Hydrolase</keyword>
<dbReference type="PANTHER" id="PTHR11668:SF491">
    <property type="entry name" value="SERINE_THREONINE-PROTEIN PHOSPHATASE"/>
    <property type="match status" value="1"/>
</dbReference>
<dbReference type="PANTHER" id="PTHR11668">
    <property type="entry name" value="SERINE/THREONINE PROTEIN PHOSPHATASE"/>
    <property type="match status" value="1"/>
</dbReference>
<name>A0AA39GN90_9BILA</name>
<comment type="similarity">
    <text evidence="1">Belongs to the PPP phosphatase family.</text>
</comment>
<comment type="caution">
    <text evidence="4">The sequence shown here is derived from an EMBL/GenBank/DDBJ whole genome shotgun (WGS) entry which is preliminary data.</text>
</comment>
<dbReference type="InterPro" id="IPR006186">
    <property type="entry name" value="Ser/Thr-sp_prot-phosphatase"/>
</dbReference>
<dbReference type="AlphaFoldDB" id="A0AA39GN90"/>
<feature type="domain" description="Serine/threonine specific protein phosphatases" evidence="3">
    <location>
        <begin position="130"/>
        <end position="135"/>
    </location>
</feature>
<organism evidence="4 5">
    <name type="scientific">Steinernema hermaphroditum</name>
    <dbReference type="NCBI Taxonomy" id="289476"/>
    <lineage>
        <taxon>Eukaryota</taxon>
        <taxon>Metazoa</taxon>
        <taxon>Ecdysozoa</taxon>
        <taxon>Nematoda</taxon>
        <taxon>Chromadorea</taxon>
        <taxon>Rhabditida</taxon>
        <taxon>Tylenchina</taxon>
        <taxon>Panagrolaimomorpha</taxon>
        <taxon>Strongyloidoidea</taxon>
        <taxon>Steinernematidae</taxon>
        <taxon>Steinernema</taxon>
    </lineage>
</organism>
<dbReference type="SMART" id="SM00156">
    <property type="entry name" value="PP2Ac"/>
    <property type="match status" value="1"/>
</dbReference>
<dbReference type="GO" id="GO:0005634">
    <property type="term" value="C:nucleus"/>
    <property type="evidence" value="ECO:0007669"/>
    <property type="project" value="TreeGrafter"/>
</dbReference>
<dbReference type="EMBL" id="JAUCMV010000006">
    <property type="protein sequence ID" value="KAK0390351.1"/>
    <property type="molecule type" value="Genomic_DNA"/>
</dbReference>
<proteinExistence type="inferred from homology"/>
<dbReference type="SUPFAM" id="SSF56300">
    <property type="entry name" value="Metallo-dependent phosphatases"/>
    <property type="match status" value="1"/>
</dbReference>
<feature type="compositionally biased region" description="Low complexity" evidence="2">
    <location>
        <begin position="340"/>
        <end position="350"/>
    </location>
</feature>
<comment type="catalytic activity">
    <reaction evidence="1">
        <text>O-phospho-L-threonyl-[protein] + H2O = L-threonyl-[protein] + phosphate</text>
        <dbReference type="Rhea" id="RHEA:47004"/>
        <dbReference type="Rhea" id="RHEA-COMP:11060"/>
        <dbReference type="Rhea" id="RHEA-COMP:11605"/>
        <dbReference type="ChEBI" id="CHEBI:15377"/>
        <dbReference type="ChEBI" id="CHEBI:30013"/>
        <dbReference type="ChEBI" id="CHEBI:43474"/>
        <dbReference type="ChEBI" id="CHEBI:61977"/>
        <dbReference type="EC" id="3.1.3.16"/>
    </reaction>
</comment>
<evidence type="ECO:0000313" key="4">
    <source>
        <dbReference type="EMBL" id="KAK0390351.1"/>
    </source>
</evidence>
<dbReference type="InterPro" id="IPR050341">
    <property type="entry name" value="PP1_catalytic_subunit"/>
</dbReference>
<dbReference type="PRINTS" id="PR00114">
    <property type="entry name" value="STPHPHTASE"/>
</dbReference>
<evidence type="ECO:0000256" key="1">
    <source>
        <dbReference type="RuleBase" id="RU004273"/>
    </source>
</evidence>
<accession>A0AA39GN90</accession>
<dbReference type="GO" id="GO:0004722">
    <property type="term" value="F:protein serine/threonine phosphatase activity"/>
    <property type="evidence" value="ECO:0007669"/>
    <property type="project" value="UniProtKB-EC"/>
</dbReference>
<sequence length="366" mass="41943">MEHTVPFDFKYKKLLTDLVKRPRLPSSPKIQFDYKELVQLASDVRDIVSQEPSLLEVKAPCVIVGDIHGQYLDLHRIMAMFDTERNASHEPNLTKFLFLGDYIDRGPDSLDCITLLCVLKMIRPKRYNMLRGNHETQAINRVYGFFDEINRKIGNAEEAFEVWRAFNDLFAVLPLAAVVSKRILCMHGGISPKLQSLDDIRAIKRPLDEPNQVELACDLLWADPMTDFAGFKHNHVRGVSVYFGEDAILQVLEKLQLQLVVRAHQMMMNGYGFFCKRKLVTVFSAPRYYPDKPNRGAVMEVDKRLRTRFRIINPTYDEIQGGKFFEVLYDRDNNDSGYVSSTASSASASTVKEGVAKVPSKRSRER</sequence>
<gene>
    <name evidence="4" type="ORF">QR680_019314</name>
</gene>
<keyword evidence="5" id="KW-1185">Reference proteome</keyword>
<dbReference type="Proteomes" id="UP001175271">
    <property type="component" value="Unassembled WGS sequence"/>
</dbReference>
<dbReference type="EC" id="3.1.3.16" evidence="1"/>
<evidence type="ECO:0000256" key="2">
    <source>
        <dbReference type="SAM" id="MobiDB-lite"/>
    </source>
</evidence>